<dbReference type="Pfam" id="PF02426">
    <property type="entry name" value="MIase"/>
    <property type="match status" value="1"/>
</dbReference>
<organism evidence="3 4">
    <name type="scientific">Streptomyces capitiformicae</name>
    <dbReference type="NCBI Taxonomy" id="2014920"/>
    <lineage>
        <taxon>Bacteria</taxon>
        <taxon>Bacillati</taxon>
        <taxon>Actinomycetota</taxon>
        <taxon>Actinomycetes</taxon>
        <taxon>Kitasatosporales</taxon>
        <taxon>Streptomycetaceae</taxon>
        <taxon>Streptomyces</taxon>
    </lineage>
</organism>
<name>A0A918ZSJ9_9ACTN</name>
<feature type="region of interest" description="Disordered" evidence="1">
    <location>
        <begin position="303"/>
        <end position="331"/>
    </location>
</feature>
<evidence type="ECO:0000313" key="3">
    <source>
        <dbReference type="EMBL" id="GHE66402.1"/>
    </source>
</evidence>
<accession>A0A918ZSJ9</accession>
<dbReference type="EMBL" id="BNAT01000064">
    <property type="protein sequence ID" value="GHE66402.1"/>
    <property type="molecule type" value="Genomic_DNA"/>
</dbReference>
<dbReference type="Proteomes" id="UP000603227">
    <property type="component" value="Unassembled WGS sequence"/>
</dbReference>
<proteinExistence type="predicted"/>
<feature type="region of interest" description="Disordered" evidence="1">
    <location>
        <begin position="84"/>
        <end position="196"/>
    </location>
</feature>
<sequence length="344" mass="37700">MLFAVRMGVEIPRDLDPEVRADLVAREKAYCQELQKTGEWVHIWRCVGQYANISVFDVADNEALHRILWNLPLFPYMSVESRPWPNTRPTSRPARKWPDGQDGGHRPRGGGRVCRLKGDGGHQAMLLSSPDCTTHPRRVAEQRACRPPTPRLSERSFTGQPLVDQGKQSVLREGATKKKSRDHSTPAETVGEGPLHPGDDVLLISHAKAAKVHLGRSGNRRCVPGIFASLLERAIETGETGSEDLAQHGALGGDPSLYLSKAFLEIVSGAGKGVEDIWVVARTPPDPVGVFDTGNEKFHGVGVSVTADRSPRAQSSEDMSEEPGNDRGAQRQGLIKFRECLGCW</sequence>
<gene>
    <name evidence="3" type="ORF">GCM10017771_90140</name>
</gene>
<dbReference type="InterPro" id="IPR026029">
    <property type="entry name" value="MLI_dom"/>
</dbReference>
<keyword evidence="4" id="KW-1185">Reference proteome</keyword>
<reference evidence="3" key="1">
    <citation type="journal article" date="2014" name="Int. J. Syst. Evol. Microbiol.">
        <title>Complete genome sequence of Corynebacterium casei LMG S-19264T (=DSM 44701T), isolated from a smear-ripened cheese.</title>
        <authorList>
            <consortium name="US DOE Joint Genome Institute (JGI-PGF)"/>
            <person name="Walter F."/>
            <person name="Albersmeier A."/>
            <person name="Kalinowski J."/>
            <person name="Ruckert C."/>
        </authorList>
    </citation>
    <scope>NUCLEOTIDE SEQUENCE</scope>
    <source>
        <strain evidence="3">CGMCC 4.7403</strain>
    </source>
</reference>
<dbReference type="AlphaFoldDB" id="A0A918ZSJ9"/>
<evidence type="ECO:0000313" key="4">
    <source>
        <dbReference type="Proteomes" id="UP000603227"/>
    </source>
</evidence>
<comment type="caution">
    <text evidence="3">The sequence shown here is derived from an EMBL/GenBank/DDBJ whole genome shotgun (WGS) entry which is preliminary data.</text>
</comment>
<evidence type="ECO:0000259" key="2">
    <source>
        <dbReference type="Pfam" id="PF02426"/>
    </source>
</evidence>
<dbReference type="Gene3D" id="3.30.70.1060">
    <property type="entry name" value="Dimeric alpha+beta barrel"/>
    <property type="match status" value="1"/>
</dbReference>
<protein>
    <recommendedName>
        <fullName evidence="2">Muconolactone isomerase domain-containing protein</fullName>
    </recommendedName>
</protein>
<evidence type="ECO:0000256" key="1">
    <source>
        <dbReference type="SAM" id="MobiDB-lite"/>
    </source>
</evidence>
<feature type="domain" description="Muconolactone isomerase" evidence="2">
    <location>
        <begin position="1"/>
        <end position="83"/>
    </location>
</feature>
<dbReference type="SUPFAM" id="SSF54909">
    <property type="entry name" value="Dimeric alpha+beta barrel"/>
    <property type="match status" value="1"/>
</dbReference>
<feature type="compositionally biased region" description="Basic and acidic residues" evidence="1">
    <location>
        <begin position="96"/>
        <end position="105"/>
    </location>
</feature>
<dbReference type="InterPro" id="IPR011008">
    <property type="entry name" value="Dimeric_a/b-barrel"/>
</dbReference>
<reference evidence="3" key="2">
    <citation type="submission" date="2020-09" db="EMBL/GenBank/DDBJ databases">
        <authorList>
            <person name="Sun Q."/>
            <person name="Zhou Y."/>
        </authorList>
    </citation>
    <scope>NUCLEOTIDE SEQUENCE</scope>
    <source>
        <strain evidence="3">CGMCC 4.7403</strain>
    </source>
</reference>